<protein>
    <submittedName>
        <fullName evidence="2">Uncharacterized protein</fullName>
    </submittedName>
</protein>
<evidence type="ECO:0000256" key="1">
    <source>
        <dbReference type="SAM" id="SignalP"/>
    </source>
</evidence>
<keyword evidence="1" id="KW-0732">Signal</keyword>
<dbReference type="Proteomes" id="UP000678679">
    <property type="component" value="Chromosome 1"/>
</dbReference>
<gene>
    <name evidence="2" type="ORF">KMW28_12210</name>
</gene>
<organism evidence="2 3">
    <name type="scientific">Flammeovirga yaeyamensis</name>
    <dbReference type="NCBI Taxonomy" id="367791"/>
    <lineage>
        <taxon>Bacteria</taxon>
        <taxon>Pseudomonadati</taxon>
        <taxon>Bacteroidota</taxon>
        <taxon>Cytophagia</taxon>
        <taxon>Cytophagales</taxon>
        <taxon>Flammeovirgaceae</taxon>
        <taxon>Flammeovirga</taxon>
    </lineage>
</organism>
<evidence type="ECO:0000313" key="2">
    <source>
        <dbReference type="EMBL" id="QWG00417.1"/>
    </source>
</evidence>
<feature type="chain" id="PRO_5043600857" evidence="1">
    <location>
        <begin position="20"/>
        <end position="521"/>
    </location>
</feature>
<name>A0AAX1MYW5_9BACT</name>
<proteinExistence type="predicted"/>
<sequence>MKKLKLLLTVALFPLFCYPQINDFKMGSYDLPSVSWGDNYNICELNDSTYFYWVNYFNPSKNGHSSEYFLLNEQHQIKMKWHLIGNDQILGFYKLNDSSAVLLSSHLDKKENQYKITSHLWKGKKWLKKNKVIKTSSKSFKGKRMILERVYFEAKPSGNWMFACYLRDKNINGELALSLINSNNKVITSHQINYKKQRSPQDVTFDNQNTLYVLEKEYRRKVNFGAEQPAGYPEAQDKYLSNHLFNYKLKTLVENEWMTDNIKLDAYNVRSLLMDVAEKDDQLILYGFLSEKRKDTDISHILLQKRQKQTTLLSDVKPLDIYKQRTIAEDYYKYRPEYDTYKGSYSFFIPRKMIEQEDGTLSFYSEDVCQYNTKDIVQKHDIKELVRKTYSFYGSIHCMTYGYKSVEMILPRFGDFNMQPLKVLNEEDDTYLFFTNFESYDQYTTSYQNAFNLIKISKKGGVEDKSTLFVTREAHEKGIQLTSGVFNHNKFIFPEKTYHPKNNNYQLRMISFSLKDQNNFR</sequence>
<reference evidence="2 3" key="1">
    <citation type="submission" date="2021-05" db="EMBL/GenBank/DDBJ databases">
        <title>Comparative genomic studies on the polysaccharide-degrading batcterial strains of the Flammeovirga genus.</title>
        <authorList>
            <person name="Zewei F."/>
            <person name="Zheng Z."/>
            <person name="Yu L."/>
            <person name="Ruyue G."/>
            <person name="Yanhong M."/>
            <person name="Yuanyuan C."/>
            <person name="Jingyan G."/>
            <person name="Wenjun H."/>
        </authorList>
    </citation>
    <scope>NUCLEOTIDE SEQUENCE [LARGE SCALE GENOMIC DNA]</scope>
    <source>
        <strain evidence="2 3">NBRC:100898</strain>
    </source>
</reference>
<feature type="signal peptide" evidence="1">
    <location>
        <begin position="1"/>
        <end position="19"/>
    </location>
</feature>
<keyword evidence="3" id="KW-1185">Reference proteome</keyword>
<dbReference type="AlphaFoldDB" id="A0AAX1MYW5"/>
<accession>A0AAX1MYW5</accession>
<dbReference type="EMBL" id="CP076132">
    <property type="protein sequence ID" value="QWG00417.1"/>
    <property type="molecule type" value="Genomic_DNA"/>
</dbReference>
<dbReference type="RefSeq" id="WP_169663178.1">
    <property type="nucleotide sequence ID" value="NZ_CP076132.1"/>
</dbReference>
<dbReference type="KEGG" id="fya:KMW28_12210"/>
<evidence type="ECO:0000313" key="3">
    <source>
        <dbReference type="Proteomes" id="UP000678679"/>
    </source>
</evidence>